<evidence type="ECO:0000256" key="4">
    <source>
        <dbReference type="ARBA" id="ARBA00023163"/>
    </source>
</evidence>
<dbReference type="CDD" id="cd00265">
    <property type="entry name" value="MADS_MEF2_like"/>
    <property type="match status" value="1"/>
</dbReference>
<dbReference type="PROSITE" id="PS51297">
    <property type="entry name" value="K_BOX"/>
    <property type="match status" value="1"/>
</dbReference>
<dbReference type="SUPFAM" id="SSF55455">
    <property type="entry name" value="SRF-like"/>
    <property type="match status" value="1"/>
</dbReference>
<evidence type="ECO:0000256" key="2">
    <source>
        <dbReference type="ARBA" id="ARBA00023015"/>
    </source>
</evidence>
<keyword evidence="4" id="KW-0804">Transcription</keyword>
<sequence length="171" mass="19590">MGRGKVQLKRIEDKIRRQVTFSKRRSGLIKKARELSVLCGVEVGLVIFSAKGRLYEFCSGDSLGNVLERYQIHNEKEVANPKNDKEHHLESSGNGTGANISLKMIQSEVEAQNIENLDVTELIQLEKELDALLREIRSRKTQLMMETVTALIEKEKKLLEENRDLREKEVN</sequence>
<dbReference type="InterPro" id="IPR036879">
    <property type="entry name" value="TF_MADSbox_sf"/>
</dbReference>
<keyword evidence="6" id="KW-0175">Coiled coil</keyword>
<feature type="domain" description="MADS-box" evidence="7">
    <location>
        <begin position="1"/>
        <end position="61"/>
    </location>
</feature>
<dbReference type="InterPro" id="IPR002100">
    <property type="entry name" value="TF_MADSbox"/>
</dbReference>
<dbReference type="InterPro" id="IPR033896">
    <property type="entry name" value="MEF2-like_N"/>
</dbReference>
<comment type="subcellular location">
    <subcellularLocation>
        <location evidence="1">Nucleus</location>
    </subcellularLocation>
</comment>
<name>A0AAW1X3P7_RUBAR</name>
<feature type="domain" description="K-box" evidence="8">
    <location>
        <begin position="85"/>
        <end position="171"/>
    </location>
</feature>
<dbReference type="GO" id="GO:0005634">
    <property type="term" value="C:nucleus"/>
    <property type="evidence" value="ECO:0007669"/>
    <property type="project" value="UniProtKB-SubCell"/>
</dbReference>
<dbReference type="Pfam" id="PF01486">
    <property type="entry name" value="K-box"/>
    <property type="match status" value="1"/>
</dbReference>
<dbReference type="GO" id="GO:0045944">
    <property type="term" value="P:positive regulation of transcription by RNA polymerase II"/>
    <property type="evidence" value="ECO:0007669"/>
    <property type="project" value="InterPro"/>
</dbReference>
<keyword evidence="10" id="KW-1185">Reference proteome</keyword>
<dbReference type="Gene3D" id="3.40.1810.10">
    <property type="entry name" value="Transcription factor, MADS-box"/>
    <property type="match status" value="1"/>
</dbReference>
<dbReference type="GO" id="GO:0003700">
    <property type="term" value="F:DNA-binding transcription factor activity"/>
    <property type="evidence" value="ECO:0007669"/>
    <property type="project" value="InterPro"/>
</dbReference>
<dbReference type="AlphaFoldDB" id="A0AAW1X3P7"/>
<feature type="coiled-coil region" evidence="6">
    <location>
        <begin position="122"/>
        <end position="171"/>
    </location>
</feature>
<evidence type="ECO:0000256" key="3">
    <source>
        <dbReference type="ARBA" id="ARBA00023125"/>
    </source>
</evidence>
<dbReference type="PROSITE" id="PS50066">
    <property type="entry name" value="MADS_BOX_2"/>
    <property type="match status" value="1"/>
</dbReference>
<evidence type="ECO:0000256" key="5">
    <source>
        <dbReference type="ARBA" id="ARBA00023242"/>
    </source>
</evidence>
<dbReference type="GO" id="GO:0000977">
    <property type="term" value="F:RNA polymerase II transcription regulatory region sequence-specific DNA binding"/>
    <property type="evidence" value="ECO:0007669"/>
    <property type="project" value="InterPro"/>
</dbReference>
<evidence type="ECO:0000313" key="10">
    <source>
        <dbReference type="Proteomes" id="UP001457282"/>
    </source>
</evidence>
<evidence type="ECO:0000313" key="9">
    <source>
        <dbReference type="EMBL" id="KAK9931595.1"/>
    </source>
</evidence>
<proteinExistence type="predicted"/>
<dbReference type="PANTHER" id="PTHR48019">
    <property type="entry name" value="SERUM RESPONSE FACTOR HOMOLOG"/>
    <property type="match status" value="1"/>
</dbReference>
<evidence type="ECO:0000259" key="8">
    <source>
        <dbReference type="PROSITE" id="PS51297"/>
    </source>
</evidence>
<keyword evidence="5" id="KW-0539">Nucleus</keyword>
<dbReference type="Pfam" id="PF00319">
    <property type="entry name" value="SRF-TF"/>
    <property type="match status" value="1"/>
</dbReference>
<dbReference type="GO" id="GO:0046983">
    <property type="term" value="F:protein dimerization activity"/>
    <property type="evidence" value="ECO:0007669"/>
    <property type="project" value="InterPro"/>
</dbReference>
<evidence type="ECO:0000259" key="7">
    <source>
        <dbReference type="PROSITE" id="PS50066"/>
    </source>
</evidence>
<dbReference type="InterPro" id="IPR002487">
    <property type="entry name" value="TF_Kbox"/>
</dbReference>
<keyword evidence="2" id="KW-0805">Transcription regulation</keyword>
<keyword evidence="3" id="KW-0238">DNA-binding</keyword>
<dbReference type="EMBL" id="JBEDUW010000004">
    <property type="protein sequence ID" value="KAK9931595.1"/>
    <property type="molecule type" value="Genomic_DNA"/>
</dbReference>
<dbReference type="PRINTS" id="PR00404">
    <property type="entry name" value="MADSDOMAIN"/>
</dbReference>
<dbReference type="PROSITE" id="PS00350">
    <property type="entry name" value="MADS_BOX_1"/>
    <property type="match status" value="1"/>
</dbReference>
<dbReference type="Proteomes" id="UP001457282">
    <property type="component" value="Unassembled WGS sequence"/>
</dbReference>
<dbReference type="InterPro" id="IPR050142">
    <property type="entry name" value="MADS-box/MEF2_TF"/>
</dbReference>
<accession>A0AAW1X3P7</accession>
<organism evidence="9 10">
    <name type="scientific">Rubus argutus</name>
    <name type="common">Southern blackberry</name>
    <dbReference type="NCBI Taxonomy" id="59490"/>
    <lineage>
        <taxon>Eukaryota</taxon>
        <taxon>Viridiplantae</taxon>
        <taxon>Streptophyta</taxon>
        <taxon>Embryophyta</taxon>
        <taxon>Tracheophyta</taxon>
        <taxon>Spermatophyta</taxon>
        <taxon>Magnoliopsida</taxon>
        <taxon>eudicotyledons</taxon>
        <taxon>Gunneridae</taxon>
        <taxon>Pentapetalae</taxon>
        <taxon>rosids</taxon>
        <taxon>fabids</taxon>
        <taxon>Rosales</taxon>
        <taxon>Rosaceae</taxon>
        <taxon>Rosoideae</taxon>
        <taxon>Rosoideae incertae sedis</taxon>
        <taxon>Rubus</taxon>
    </lineage>
</organism>
<comment type="caution">
    <text evidence="9">The sequence shown here is derived from an EMBL/GenBank/DDBJ whole genome shotgun (WGS) entry which is preliminary data.</text>
</comment>
<reference evidence="9 10" key="1">
    <citation type="journal article" date="2023" name="G3 (Bethesda)">
        <title>A chromosome-length genome assembly and annotation of blackberry (Rubus argutus, cv. 'Hillquist').</title>
        <authorList>
            <person name="Bruna T."/>
            <person name="Aryal R."/>
            <person name="Dudchenko O."/>
            <person name="Sargent D.J."/>
            <person name="Mead D."/>
            <person name="Buti M."/>
            <person name="Cavallini A."/>
            <person name="Hytonen T."/>
            <person name="Andres J."/>
            <person name="Pham M."/>
            <person name="Weisz D."/>
            <person name="Mascagni F."/>
            <person name="Usai G."/>
            <person name="Natali L."/>
            <person name="Bassil N."/>
            <person name="Fernandez G.E."/>
            <person name="Lomsadze A."/>
            <person name="Armour M."/>
            <person name="Olukolu B."/>
            <person name="Poorten T."/>
            <person name="Britton C."/>
            <person name="Davik J."/>
            <person name="Ashrafi H."/>
            <person name="Aiden E.L."/>
            <person name="Borodovsky M."/>
            <person name="Worthington M."/>
        </authorList>
    </citation>
    <scope>NUCLEOTIDE SEQUENCE [LARGE SCALE GENOMIC DNA]</scope>
    <source>
        <strain evidence="9">PI 553951</strain>
    </source>
</reference>
<evidence type="ECO:0000256" key="6">
    <source>
        <dbReference type="SAM" id="Coils"/>
    </source>
</evidence>
<evidence type="ECO:0000256" key="1">
    <source>
        <dbReference type="ARBA" id="ARBA00004123"/>
    </source>
</evidence>
<protein>
    <submittedName>
        <fullName evidence="9">Uncharacterized protein</fullName>
    </submittedName>
</protein>
<dbReference type="SMART" id="SM00432">
    <property type="entry name" value="MADS"/>
    <property type="match status" value="1"/>
</dbReference>
<gene>
    <name evidence="9" type="ORF">M0R45_018867</name>
</gene>